<feature type="transmembrane region" description="Helical" evidence="9">
    <location>
        <begin position="303"/>
        <end position="326"/>
    </location>
</feature>
<dbReference type="GO" id="GO:0005345">
    <property type="term" value="F:purine nucleobase transmembrane transporter activity"/>
    <property type="evidence" value="ECO:0007669"/>
    <property type="project" value="TreeGrafter"/>
</dbReference>
<evidence type="ECO:0000313" key="10">
    <source>
        <dbReference type="EMBL" id="PWW41951.1"/>
    </source>
</evidence>
<keyword evidence="3 8" id="KW-0813">Transport</keyword>
<evidence type="ECO:0000256" key="2">
    <source>
        <dbReference type="ARBA" id="ARBA00005697"/>
    </source>
</evidence>
<evidence type="ECO:0000313" key="12">
    <source>
        <dbReference type="Proteomes" id="UP000247078"/>
    </source>
</evidence>
<comment type="caution">
    <text evidence="10">The sequence shown here is derived from an EMBL/GenBank/DDBJ whole genome shotgun (WGS) entry which is preliminary data.</text>
</comment>
<reference evidence="10 12" key="1">
    <citation type="submission" date="2018-05" db="EMBL/GenBank/DDBJ databases">
        <title>Freshwater and sediment microbial communities from various areas in North America, analyzing microbe dynamics in response to fracking.</title>
        <authorList>
            <person name="Lamendella R."/>
        </authorList>
    </citation>
    <scope>NUCLEOTIDE SEQUENCE [LARGE SCALE GENOMIC DNA]</scope>
    <source>
        <strain evidence="10 12">DB-3</strain>
        <strain evidence="11 13">NG-13</strain>
    </source>
</reference>
<proteinExistence type="inferred from homology"/>
<evidence type="ECO:0000256" key="9">
    <source>
        <dbReference type="SAM" id="Phobius"/>
    </source>
</evidence>
<keyword evidence="13" id="KW-1185">Reference proteome</keyword>
<evidence type="ECO:0000256" key="6">
    <source>
        <dbReference type="ARBA" id="ARBA00022989"/>
    </source>
</evidence>
<gene>
    <name evidence="11" type="ORF">DET54_1162</name>
    <name evidence="10" type="ORF">DET56_1043</name>
</gene>
<dbReference type="GO" id="GO:0005886">
    <property type="term" value="C:plasma membrane"/>
    <property type="evidence" value="ECO:0007669"/>
    <property type="project" value="UniProtKB-SubCell"/>
</dbReference>
<evidence type="ECO:0000256" key="1">
    <source>
        <dbReference type="ARBA" id="ARBA00004651"/>
    </source>
</evidence>
<feature type="transmembrane region" description="Helical" evidence="9">
    <location>
        <begin position="96"/>
        <end position="118"/>
    </location>
</feature>
<dbReference type="InterPro" id="IPR026033">
    <property type="entry name" value="Azg-like_bact_archaea"/>
</dbReference>
<accession>A0A855YB83</accession>
<feature type="transmembrane region" description="Helical" evidence="9">
    <location>
        <begin position="139"/>
        <end position="164"/>
    </location>
</feature>
<dbReference type="Pfam" id="PF00860">
    <property type="entry name" value="Xan_ur_permease"/>
    <property type="match status" value="1"/>
</dbReference>
<dbReference type="InterPro" id="IPR006043">
    <property type="entry name" value="NCS2"/>
</dbReference>
<feature type="transmembrane region" description="Helical" evidence="9">
    <location>
        <begin position="413"/>
        <end position="430"/>
    </location>
</feature>
<sequence length="458" mass="48001">MDRFFKLKENGTNVRTEIVAGLTTFMTMAYILFVNTLFLGSAGAGMSDNAVFFATAVGAGLMTIIMGLFVNIPIALAPGMGLNAYFMTVVLSSNGAISWQAALGAVFISGIVFIILTVTKIRQMLLVAVPDSLKMAITVGIGLFITIVGFKLANLVAVTVNVAPDADLSQPIPGSSFNLSLGNFITHHDALLALIGLLIIAVLMVMRIKGALLIGIIATTLIGIPMGVTNLSGLSGASWLPNFSDLAVGQLDLKGAISLGLFEIIFIFTFVELFDTFGTMVGTATRMGIMKDKKKGEKTIGKAMLVDAVGVSAGAALGTSTITAFVESASGVEAGGRTGLTSVTTGILFILALFIAPLALVVPSAATAPALIIVGVLMMSQVRSIEWDDFLQAFPAFLTIVLMPFTGGIANGISAGIVSYVILAVFSNLVTERKVKIHWLMWILAIIVVCRYVFIGGE</sequence>
<evidence type="ECO:0000256" key="3">
    <source>
        <dbReference type="ARBA" id="ARBA00022448"/>
    </source>
</evidence>
<evidence type="ECO:0000256" key="7">
    <source>
        <dbReference type="ARBA" id="ARBA00023136"/>
    </source>
</evidence>
<dbReference type="AlphaFoldDB" id="A0A855YB83"/>
<comment type="subcellular location">
    <subcellularLocation>
        <location evidence="1 8">Cell membrane</location>
        <topology evidence="1 8">Multi-pass membrane protein</topology>
    </subcellularLocation>
</comment>
<evidence type="ECO:0000256" key="8">
    <source>
        <dbReference type="PIRNR" id="PIRNR005353"/>
    </source>
</evidence>
<evidence type="ECO:0000313" key="11">
    <source>
        <dbReference type="EMBL" id="RAI88115.1"/>
    </source>
</evidence>
<feature type="transmembrane region" description="Helical" evidence="9">
    <location>
        <begin position="184"/>
        <end position="205"/>
    </location>
</feature>
<dbReference type="RefSeq" id="WP_109999053.1">
    <property type="nucleotide sequence ID" value="NZ_QGTZ01000004.1"/>
</dbReference>
<protein>
    <submittedName>
        <fullName evidence="10">AGZA family xanthine/uracil permease-like MFS transporter</fullName>
    </submittedName>
</protein>
<name>A0A855YB83_9BACL</name>
<evidence type="ECO:0000256" key="5">
    <source>
        <dbReference type="ARBA" id="ARBA00022692"/>
    </source>
</evidence>
<keyword evidence="6 8" id="KW-1133">Transmembrane helix</keyword>
<feature type="transmembrane region" description="Helical" evidence="9">
    <location>
        <begin position="437"/>
        <end position="455"/>
    </location>
</feature>
<dbReference type="EMBL" id="QLLI01000016">
    <property type="protein sequence ID" value="RAI88115.1"/>
    <property type="molecule type" value="Genomic_DNA"/>
</dbReference>
<dbReference type="InterPro" id="IPR045018">
    <property type="entry name" value="Azg-like"/>
</dbReference>
<feature type="transmembrane region" description="Helical" evidence="9">
    <location>
        <begin position="20"/>
        <end position="39"/>
    </location>
</feature>
<feature type="transmembrane region" description="Helical" evidence="9">
    <location>
        <begin position="212"/>
        <end position="237"/>
    </location>
</feature>
<evidence type="ECO:0000313" key="13">
    <source>
        <dbReference type="Proteomes" id="UP000248827"/>
    </source>
</evidence>
<feature type="transmembrane region" description="Helical" evidence="9">
    <location>
        <begin position="390"/>
        <end position="407"/>
    </location>
</feature>
<feature type="transmembrane region" description="Helical" evidence="9">
    <location>
        <begin position="257"/>
        <end position="282"/>
    </location>
</feature>
<dbReference type="EMBL" id="QGTZ01000004">
    <property type="protein sequence ID" value="PWW41951.1"/>
    <property type="molecule type" value="Genomic_DNA"/>
</dbReference>
<dbReference type="Proteomes" id="UP000247078">
    <property type="component" value="Unassembled WGS sequence"/>
</dbReference>
<dbReference type="PIRSF" id="PIRSF005353">
    <property type="entry name" value="PbuG"/>
    <property type="match status" value="1"/>
</dbReference>
<feature type="transmembrane region" description="Helical" evidence="9">
    <location>
        <begin position="346"/>
        <end position="378"/>
    </location>
</feature>
<dbReference type="PANTHER" id="PTHR43337:SF1">
    <property type="entry name" value="XANTHINE_URACIL PERMEASE C887.17-RELATED"/>
    <property type="match status" value="1"/>
</dbReference>
<evidence type="ECO:0000256" key="4">
    <source>
        <dbReference type="ARBA" id="ARBA00022475"/>
    </source>
</evidence>
<comment type="similarity">
    <text evidence="2 8">Belongs to the nucleobase:cation symporter-2 (NCS2) (TC 2.A.40) family. Azg-like subfamily.</text>
</comment>
<dbReference type="Proteomes" id="UP000248827">
    <property type="component" value="Unassembled WGS sequence"/>
</dbReference>
<dbReference type="OrthoDB" id="9808458at2"/>
<keyword evidence="4 8" id="KW-1003">Cell membrane</keyword>
<feature type="transmembrane region" description="Helical" evidence="9">
    <location>
        <begin position="51"/>
        <end position="76"/>
    </location>
</feature>
<keyword evidence="5 8" id="KW-0812">Transmembrane</keyword>
<dbReference type="PANTHER" id="PTHR43337">
    <property type="entry name" value="XANTHINE/URACIL PERMEASE C887.17-RELATED"/>
    <property type="match status" value="1"/>
</dbReference>
<organism evidence="10 12">
    <name type="scientific">Paenibacillus pabuli</name>
    <dbReference type="NCBI Taxonomy" id="1472"/>
    <lineage>
        <taxon>Bacteria</taxon>
        <taxon>Bacillati</taxon>
        <taxon>Bacillota</taxon>
        <taxon>Bacilli</taxon>
        <taxon>Bacillales</taxon>
        <taxon>Paenibacillaceae</taxon>
        <taxon>Paenibacillus</taxon>
    </lineage>
</organism>
<keyword evidence="7 8" id="KW-0472">Membrane</keyword>